<evidence type="ECO:0000313" key="6">
    <source>
        <dbReference type="EMBL" id="MFD1786116.1"/>
    </source>
</evidence>
<dbReference type="SUPFAM" id="SSF46785">
    <property type="entry name" value="Winged helix' DNA-binding domain"/>
    <property type="match status" value="1"/>
</dbReference>
<accession>A0ABW4N839</accession>
<dbReference type="SUPFAM" id="SSF53850">
    <property type="entry name" value="Periplasmic binding protein-like II"/>
    <property type="match status" value="1"/>
</dbReference>
<dbReference type="InterPro" id="IPR036390">
    <property type="entry name" value="WH_DNA-bd_sf"/>
</dbReference>
<proteinExistence type="inferred from homology"/>
<keyword evidence="7" id="KW-1185">Reference proteome</keyword>
<evidence type="ECO:0000259" key="5">
    <source>
        <dbReference type="PROSITE" id="PS50931"/>
    </source>
</evidence>
<dbReference type="Pfam" id="PF03466">
    <property type="entry name" value="LysR_substrate"/>
    <property type="match status" value="1"/>
</dbReference>
<name>A0ABW4N839_9SPHN</name>
<dbReference type="InterPro" id="IPR000847">
    <property type="entry name" value="LysR_HTH_N"/>
</dbReference>
<evidence type="ECO:0000256" key="4">
    <source>
        <dbReference type="ARBA" id="ARBA00023163"/>
    </source>
</evidence>
<dbReference type="InterPro" id="IPR036388">
    <property type="entry name" value="WH-like_DNA-bd_sf"/>
</dbReference>
<evidence type="ECO:0000256" key="2">
    <source>
        <dbReference type="ARBA" id="ARBA00023015"/>
    </source>
</evidence>
<comment type="caution">
    <text evidence="6">The sequence shown here is derived from an EMBL/GenBank/DDBJ whole genome shotgun (WGS) entry which is preliminary data.</text>
</comment>
<dbReference type="InterPro" id="IPR005119">
    <property type="entry name" value="LysR_subst-bd"/>
</dbReference>
<evidence type="ECO:0000256" key="3">
    <source>
        <dbReference type="ARBA" id="ARBA00023125"/>
    </source>
</evidence>
<dbReference type="Gene3D" id="3.40.190.290">
    <property type="match status" value="1"/>
</dbReference>
<comment type="similarity">
    <text evidence="1">Belongs to the LysR transcriptional regulatory family.</text>
</comment>
<keyword evidence="3" id="KW-0238">DNA-binding</keyword>
<keyword evidence="2" id="KW-0805">Transcription regulation</keyword>
<dbReference type="PANTHER" id="PTHR30427:SF1">
    <property type="entry name" value="TRANSCRIPTIONAL ACTIVATOR PROTEIN LYSR"/>
    <property type="match status" value="1"/>
</dbReference>
<keyword evidence="4" id="KW-0804">Transcription</keyword>
<dbReference type="Pfam" id="PF00126">
    <property type="entry name" value="HTH_1"/>
    <property type="match status" value="1"/>
</dbReference>
<evidence type="ECO:0000256" key="1">
    <source>
        <dbReference type="ARBA" id="ARBA00009437"/>
    </source>
</evidence>
<dbReference type="PROSITE" id="PS50931">
    <property type="entry name" value="HTH_LYSR"/>
    <property type="match status" value="1"/>
</dbReference>
<dbReference type="Gene3D" id="1.10.10.10">
    <property type="entry name" value="Winged helix-like DNA-binding domain superfamily/Winged helix DNA-binding domain"/>
    <property type="match status" value="1"/>
</dbReference>
<dbReference type="EMBL" id="JBHUFC010000001">
    <property type="protein sequence ID" value="MFD1786116.1"/>
    <property type="molecule type" value="Genomic_DNA"/>
</dbReference>
<organism evidence="6 7">
    <name type="scientific">Sphingomonas floccifaciens</name>
    <dbReference type="NCBI Taxonomy" id="1844115"/>
    <lineage>
        <taxon>Bacteria</taxon>
        <taxon>Pseudomonadati</taxon>
        <taxon>Pseudomonadota</taxon>
        <taxon>Alphaproteobacteria</taxon>
        <taxon>Sphingomonadales</taxon>
        <taxon>Sphingomonadaceae</taxon>
        <taxon>Sphingomonas</taxon>
    </lineage>
</organism>
<protein>
    <submittedName>
        <fullName evidence="6">LysR family transcriptional regulator</fullName>
    </submittedName>
</protein>
<gene>
    <name evidence="6" type="ORF">ACFSC3_00885</name>
</gene>
<sequence length="299" mass="33054">MRLRQIEVFHAVYVNGSISAAARALNVSQPAVSKVLHHTQDQLGFRLFHLVRGRLIPTEEGHALAREVSDVYNRVSSLRQAIRNIKGAGGGGHLRVAVVPSLGLAVAPLAVSRFRQKYPDVTFDVQTVHHADVFKALYERECDIVFAYDPPPHPRMQHVTLAKGRPMLLLHEQRFAHFPDPVALKLLESEDLIGLGITGPVGDLLAAEINRQNLAIREVVSAQTFYIAAAIARYAQGITIIDEFTARACAGDGMVVRAIDPKLEFAVQCVFLEDKPPSSMAKKFIDKFRKALVEQQVQS</sequence>
<feature type="domain" description="HTH lysR-type" evidence="5">
    <location>
        <begin position="1"/>
        <end position="58"/>
    </location>
</feature>
<reference evidence="7" key="1">
    <citation type="journal article" date="2019" name="Int. J. Syst. Evol. Microbiol.">
        <title>The Global Catalogue of Microorganisms (GCM) 10K type strain sequencing project: providing services to taxonomists for standard genome sequencing and annotation.</title>
        <authorList>
            <consortium name="The Broad Institute Genomics Platform"/>
            <consortium name="The Broad Institute Genome Sequencing Center for Infectious Disease"/>
            <person name="Wu L."/>
            <person name="Ma J."/>
        </authorList>
    </citation>
    <scope>NUCLEOTIDE SEQUENCE [LARGE SCALE GENOMIC DNA]</scope>
    <source>
        <strain evidence="7">Q85</strain>
    </source>
</reference>
<dbReference type="RefSeq" id="WP_380937789.1">
    <property type="nucleotide sequence ID" value="NZ_JBHUFC010000001.1"/>
</dbReference>
<dbReference type="PANTHER" id="PTHR30427">
    <property type="entry name" value="TRANSCRIPTIONAL ACTIVATOR PROTEIN LYSR"/>
    <property type="match status" value="1"/>
</dbReference>
<evidence type="ECO:0000313" key="7">
    <source>
        <dbReference type="Proteomes" id="UP001597283"/>
    </source>
</evidence>
<dbReference type="Proteomes" id="UP001597283">
    <property type="component" value="Unassembled WGS sequence"/>
</dbReference>